<dbReference type="SUPFAM" id="SSF54427">
    <property type="entry name" value="NTF2-like"/>
    <property type="match status" value="2"/>
</dbReference>
<evidence type="ECO:0000313" key="2">
    <source>
        <dbReference type="EMBL" id="OBB90492.1"/>
    </source>
</evidence>
<gene>
    <name evidence="2" type="ORF">A5779_25955</name>
</gene>
<dbReference type="OrthoDB" id="3698332at2"/>
<dbReference type="AlphaFoldDB" id="A0A1A0W4C0"/>
<feature type="domain" description="SnoaL-like" evidence="1">
    <location>
        <begin position="160"/>
        <end position="248"/>
    </location>
</feature>
<dbReference type="InterPro" id="IPR009959">
    <property type="entry name" value="Cyclase_SnoaL-like"/>
</dbReference>
<proteinExistence type="predicted"/>
<dbReference type="InterPro" id="IPR032710">
    <property type="entry name" value="NTF2-like_dom_sf"/>
</dbReference>
<organism evidence="2 3">
    <name type="scientific">Mycolicibacterium peregrinum</name>
    <name type="common">Mycobacterium peregrinum</name>
    <dbReference type="NCBI Taxonomy" id="43304"/>
    <lineage>
        <taxon>Bacteria</taxon>
        <taxon>Bacillati</taxon>
        <taxon>Actinomycetota</taxon>
        <taxon>Actinomycetes</taxon>
        <taxon>Mycobacteriales</taxon>
        <taxon>Mycobacteriaceae</taxon>
        <taxon>Mycolicibacterium</taxon>
    </lineage>
</organism>
<dbReference type="RefSeq" id="WP_064882597.1">
    <property type="nucleotide sequence ID" value="NZ_LZSY01000093.1"/>
</dbReference>
<name>A0A1A0W4C0_MYCPR</name>
<dbReference type="Proteomes" id="UP000094008">
    <property type="component" value="Unassembled WGS sequence"/>
</dbReference>
<comment type="caution">
    <text evidence="2">The sequence shown here is derived from an EMBL/GenBank/DDBJ whole genome shotgun (WGS) entry which is preliminary data.</text>
</comment>
<dbReference type="Gene3D" id="3.10.450.50">
    <property type="match status" value="2"/>
</dbReference>
<evidence type="ECO:0000259" key="1">
    <source>
        <dbReference type="Pfam" id="PF12680"/>
    </source>
</evidence>
<dbReference type="EMBL" id="LZSY01000093">
    <property type="protein sequence ID" value="OBB90492.1"/>
    <property type="molecule type" value="Genomic_DNA"/>
</dbReference>
<dbReference type="PANTHER" id="PTHR38436">
    <property type="entry name" value="POLYKETIDE CYCLASE SNOAL-LIKE DOMAIN"/>
    <property type="match status" value="1"/>
</dbReference>
<protein>
    <submittedName>
        <fullName evidence="2">DUF4440 domain-containing protein</fullName>
    </submittedName>
</protein>
<feature type="domain" description="SnoaL-like" evidence="1">
    <location>
        <begin position="14"/>
        <end position="122"/>
    </location>
</feature>
<dbReference type="Pfam" id="PF12680">
    <property type="entry name" value="SnoaL_2"/>
    <property type="match status" value="2"/>
</dbReference>
<accession>A0A1A0W4C0</accession>
<dbReference type="InterPro" id="IPR037401">
    <property type="entry name" value="SnoaL-like"/>
</dbReference>
<evidence type="ECO:0000313" key="3">
    <source>
        <dbReference type="Proteomes" id="UP000094008"/>
    </source>
</evidence>
<reference evidence="3" key="1">
    <citation type="submission" date="2016-06" db="EMBL/GenBank/DDBJ databases">
        <authorList>
            <person name="Sutton G."/>
            <person name="Brinkac L."/>
            <person name="Sanka R."/>
            <person name="Adams M."/>
            <person name="Lau E."/>
            <person name="Mehaffy C."/>
            <person name="Tameris M."/>
            <person name="Hatherill M."/>
            <person name="Hanekom W."/>
            <person name="Mahomed H."/>
            <person name="Mcshane H."/>
        </authorList>
    </citation>
    <scope>NUCLEOTIDE SEQUENCE [LARGE SCALE GENOMIC DNA]</scope>
    <source>
        <strain evidence="3">852002-10433_SCH5171157</strain>
    </source>
</reference>
<sequence length="270" mass="29531">MNTDQIDVLRDSLRTYTEAKNRHDVDAIIAAYAPDGCYRDSGITQKVSGHDQLRTFYEAVFRSIPDYQGQFDGAAFAEDTAVAWGRMTGTVGDELLGLPTVAGSRIDVPVTFVCTFRDGQLASDTGYFDTRILHRQVGVPAAESEIETFVAGWTKFWAAPGDASGVHDLVTDEVILNWPGATEPLRGRGAYADRLGAAVQLIPDLTLSVVDYAHRDGLLMLAWEGRGTIGGELRRWPGVDRFRLHGTRSAETTVVFDTRAVAPSVPSPRR</sequence>
<dbReference type="GO" id="GO:0030638">
    <property type="term" value="P:polyketide metabolic process"/>
    <property type="evidence" value="ECO:0007669"/>
    <property type="project" value="InterPro"/>
</dbReference>
<dbReference type="PANTHER" id="PTHR38436:SF1">
    <property type="entry name" value="ESTER CYCLASE"/>
    <property type="match status" value="1"/>
</dbReference>